<keyword evidence="5 9" id="KW-0269">Exonuclease</keyword>
<accession>A0A068YAW0</accession>
<dbReference type="PANTHER" id="PTHR13058">
    <property type="entry name" value="THREE PRIME REPAIR EXONUCLEASE 1, 2"/>
    <property type="match status" value="1"/>
</dbReference>
<organism evidence="9 10">
    <name type="scientific">Echinococcus multilocularis</name>
    <name type="common">Fox tapeworm</name>
    <dbReference type="NCBI Taxonomy" id="6211"/>
    <lineage>
        <taxon>Eukaryota</taxon>
        <taxon>Metazoa</taxon>
        <taxon>Spiralia</taxon>
        <taxon>Lophotrochozoa</taxon>
        <taxon>Platyhelminthes</taxon>
        <taxon>Cestoda</taxon>
        <taxon>Eucestoda</taxon>
        <taxon>Cyclophyllidea</taxon>
        <taxon>Taeniidae</taxon>
        <taxon>Echinococcus</taxon>
    </lineage>
</organism>
<evidence type="ECO:0000259" key="8">
    <source>
        <dbReference type="SMART" id="SM00479"/>
    </source>
</evidence>
<evidence type="ECO:0000313" key="9">
    <source>
        <dbReference type="EMBL" id="CDS40392.1"/>
    </source>
</evidence>
<proteinExistence type="inferred from homology"/>
<sequence>MNQLPPNKFSTIVFLDTETSGLPGEGFHPRITELALVAVNRSEMIGDGCALRAQNKLVVCFNPMSKILSEASVISGLNSRNLHNQKDFDDMAVQQIRLFLLRLEPPLCVIAQNGYRFDFPLLNAEIFRVMMRSYGFIDCRGNPVYCTDSLQLFRHFSDKLVPGSSDVSNLEEEVMTTCPPLSQSTPKKLRRPFSLASVYESVFGSVHGGAHSAEGDCIAIMKLVRFIGDRALSWIDNNYRILSNVGKMYICDEADGLPLPTGQFPHEVGLASYDCPN</sequence>
<dbReference type="OrthoDB" id="10250935at2759"/>
<keyword evidence="3" id="KW-0479">Metal-binding</keyword>
<evidence type="ECO:0000256" key="6">
    <source>
        <dbReference type="ARBA" id="ARBA00022842"/>
    </source>
</evidence>
<dbReference type="eggNOG" id="KOG4793">
    <property type="taxonomic scope" value="Eukaryota"/>
</dbReference>
<dbReference type="InterPro" id="IPR012337">
    <property type="entry name" value="RNaseH-like_sf"/>
</dbReference>
<dbReference type="SMART" id="SM00479">
    <property type="entry name" value="EXOIII"/>
    <property type="match status" value="1"/>
</dbReference>
<dbReference type="GO" id="GO:0008296">
    <property type="term" value="F:3'-5'-DNA exonuclease activity"/>
    <property type="evidence" value="ECO:0007669"/>
    <property type="project" value="TreeGrafter"/>
</dbReference>
<dbReference type="PANTHER" id="PTHR13058:SF19">
    <property type="entry name" value="LD40940P"/>
    <property type="match status" value="1"/>
</dbReference>
<dbReference type="EMBL" id="LN902841">
    <property type="protein sequence ID" value="CDS40392.1"/>
    <property type="molecule type" value="Genomic_DNA"/>
</dbReference>
<evidence type="ECO:0000256" key="5">
    <source>
        <dbReference type="ARBA" id="ARBA00022839"/>
    </source>
</evidence>
<evidence type="ECO:0000256" key="7">
    <source>
        <dbReference type="ARBA" id="ARBA00025769"/>
    </source>
</evidence>
<dbReference type="InterPro" id="IPR013520">
    <property type="entry name" value="Ribonucl_H"/>
</dbReference>
<feature type="domain" description="Exonuclease" evidence="8">
    <location>
        <begin position="11"/>
        <end position="233"/>
    </location>
</feature>
<evidence type="ECO:0000256" key="2">
    <source>
        <dbReference type="ARBA" id="ARBA00022722"/>
    </source>
</evidence>
<comment type="cofactor">
    <cofactor evidence="1">
        <name>Mg(2+)</name>
        <dbReference type="ChEBI" id="CHEBI:18420"/>
    </cofactor>
</comment>
<protein>
    <submittedName>
        <fullName evidence="9">Three prime repair exonuclease 1</fullName>
    </submittedName>
</protein>
<dbReference type="GO" id="GO:0046872">
    <property type="term" value="F:metal ion binding"/>
    <property type="evidence" value="ECO:0007669"/>
    <property type="project" value="UniProtKB-KW"/>
</dbReference>
<evidence type="ECO:0000256" key="1">
    <source>
        <dbReference type="ARBA" id="ARBA00001946"/>
    </source>
</evidence>
<name>A0A068YAW0_ECHMU</name>
<dbReference type="SUPFAM" id="SSF53098">
    <property type="entry name" value="Ribonuclease H-like"/>
    <property type="match status" value="1"/>
</dbReference>
<dbReference type="Proteomes" id="UP000017246">
    <property type="component" value="Unassembled WGS sequence"/>
</dbReference>
<dbReference type="Gene3D" id="3.30.420.10">
    <property type="entry name" value="Ribonuclease H-like superfamily/Ribonuclease H"/>
    <property type="match status" value="1"/>
</dbReference>
<keyword evidence="10" id="KW-1185">Reference proteome</keyword>
<reference evidence="9" key="1">
    <citation type="journal article" date="2013" name="Nature">
        <title>The genomes of four tapeworm species reveal adaptations to parasitism.</title>
        <authorList>
            <person name="Tsai I.J."/>
            <person name="Zarowiecki M."/>
            <person name="Holroyd N."/>
            <person name="Garciarrubio A."/>
            <person name="Sanchez-Flores A."/>
            <person name="Brooks K.L."/>
            <person name="Tracey A."/>
            <person name="Bobes R.J."/>
            <person name="Fragoso G."/>
            <person name="Sciutto E."/>
            <person name="Aslett M."/>
            <person name="Beasley H."/>
            <person name="Bennett H.M."/>
            <person name="Cai J."/>
            <person name="Camicia F."/>
            <person name="Clark R."/>
            <person name="Cucher M."/>
            <person name="De Silva N."/>
            <person name="Day T.A."/>
            <person name="Deplazes P."/>
            <person name="Estrada K."/>
            <person name="Fernandez C."/>
            <person name="Holland P.W."/>
            <person name="Hou J."/>
            <person name="Hu S."/>
            <person name="Huckvale T."/>
            <person name="Hung S.S."/>
            <person name="Kamenetzky L."/>
            <person name="Keane J.A."/>
            <person name="Kiss F."/>
            <person name="Koziol U."/>
            <person name="Lambert O."/>
            <person name="Liu K."/>
            <person name="Luo X."/>
            <person name="Luo Y."/>
            <person name="Macchiaroli N."/>
            <person name="Nichol S."/>
            <person name="Paps J."/>
            <person name="Parkinson J."/>
            <person name="Pouchkina-Stantcheva N."/>
            <person name="Riddiford N."/>
            <person name="Rosenzvit M."/>
            <person name="Salinas G."/>
            <person name="Wasmuth J.D."/>
            <person name="Zamanian M."/>
            <person name="Zheng Y."/>
            <person name="Cai X."/>
            <person name="Soberon X."/>
            <person name="Olson P.D."/>
            <person name="Laclette J.P."/>
            <person name="Brehm K."/>
            <person name="Berriman M."/>
            <person name="Garciarrubio A."/>
            <person name="Bobes R.J."/>
            <person name="Fragoso G."/>
            <person name="Sanchez-Flores A."/>
            <person name="Estrada K."/>
            <person name="Cevallos M.A."/>
            <person name="Morett E."/>
            <person name="Gonzalez V."/>
            <person name="Portillo T."/>
            <person name="Ochoa-Leyva A."/>
            <person name="Jose M.V."/>
            <person name="Sciutto E."/>
            <person name="Landa A."/>
            <person name="Jimenez L."/>
            <person name="Valdes V."/>
            <person name="Carrero J.C."/>
            <person name="Larralde C."/>
            <person name="Morales-Montor J."/>
            <person name="Limon-Lason J."/>
            <person name="Soberon X."/>
            <person name="Laclette J.P."/>
        </authorList>
    </citation>
    <scope>NUCLEOTIDE SEQUENCE [LARGE SCALE GENOMIC DNA]</scope>
</reference>
<evidence type="ECO:0000313" key="10">
    <source>
        <dbReference type="Proteomes" id="UP000017246"/>
    </source>
</evidence>
<dbReference type="InterPro" id="IPR036397">
    <property type="entry name" value="RNaseH_sf"/>
</dbReference>
<gene>
    <name evidence="9" type="ORF">EmuJ_000797100</name>
</gene>
<dbReference type="OMA" id="CIAIMKL"/>
<evidence type="ECO:0000256" key="3">
    <source>
        <dbReference type="ARBA" id="ARBA00022723"/>
    </source>
</evidence>
<dbReference type="GO" id="GO:0005737">
    <property type="term" value="C:cytoplasm"/>
    <property type="evidence" value="ECO:0007669"/>
    <property type="project" value="TreeGrafter"/>
</dbReference>
<reference evidence="9" key="2">
    <citation type="submission" date="2015-11" db="EMBL/GenBank/DDBJ databases">
        <authorList>
            <person name="Zhang Y."/>
            <person name="Guo Z."/>
        </authorList>
    </citation>
    <scope>NUCLEOTIDE SEQUENCE</scope>
</reference>
<evidence type="ECO:0000256" key="4">
    <source>
        <dbReference type="ARBA" id="ARBA00022801"/>
    </source>
</evidence>
<dbReference type="GO" id="GO:0006308">
    <property type="term" value="P:DNA catabolic process"/>
    <property type="evidence" value="ECO:0007669"/>
    <property type="project" value="TreeGrafter"/>
</dbReference>
<keyword evidence="2" id="KW-0540">Nuclease</keyword>
<keyword evidence="4" id="KW-0378">Hydrolase</keyword>
<dbReference type="AlphaFoldDB" id="A0A068YAW0"/>
<dbReference type="STRING" id="6211.A0A068YAW0"/>
<dbReference type="GO" id="GO:0003676">
    <property type="term" value="F:nucleic acid binding"/>
    <property type="evidence" value="ECO:0007669"/>
    <property type="project" value="InterPro"/>
</dbReference>
<comment type="similarity">
    <text evidence="7">Belongs to the exonuclease superfamily. TREX family.</text>
</comment>
<dbReference type="InterPro" id="IPR040393">
    <property type="entry name" value="TREX1/2"/>
</dbReference>
<keyword evidence="6" id="KW-0460">Magnesium</keyword>